<dbReference type="Pfam" id="PF09425">
    <property type="entry name" value="Jas_motif"/>
    <property type="match status" value="1"/>
</dbReference>
<name>A0AAD7PGS3_QUISA</name>
<evidence type="ECO:0000313" key="5">
    <source>
        <dbReference type="Proteomes" id="UP001163823"/>
    </source>
</evidence>
<dbReference type="Proteomes" id="UP001163823">
    <property type="component" value="Chromosome 10"/>
</dbReference>
<dbReference type="InterPro" id="IPR040390">
    <property type="entry name" value="TIFY/JAZ"/>
</dbReference>
<protein>
    <recommendedName>
        <fullName evidence="2">Protein TIFY</fullName>
    </recommendedName>
    <alternativeName>
        <fullName evidence="2">Jasmonate ZIM domain-containing protein</fullName>
    </alternativeName>
</protein>
<dbReference type="AlphaFoldDB" id="A0AAD7PGS3"/>
<dbReference type="PROSITE" id="PS51320">
    <property type="entry name" value="TIFY"/>
    <property type="match status" value="1"/>
</dbReference>
<feature type="domain" description="Tify" evidence="3">
    <location>
        <begin position="71"/>
        <end position="106"/>
    </location>
</feature>
<organism evidence="4 5">
    <name type="scientific">Quillaja saponaria</name>
    <name type="common">Soap bark tree</name>
    <dbReference type="NCBI Taxonomy" id="32244"/>
    <lineage>
        <taxon>Eukaryota</taxon>
        <taxon>Viridiplantae</taxon>
        <taxon>Streptophyta</taxon>
        <taxon>Embryophyta</taxon>
        <taxon>Tracheophyta</taxon>
        <taxon>Spermatophyta</taxon>
        <taxon>Magnoliopsida</taxon>
        <taxon>eudicotyledons</taxon>
        <taxon>Gunneridae</taxon>
        <taxon>Pentapetalae</taxon>
        <taxon>rosids</taxon>
        <taxon>fabids</taxon>
        <taxon>Fabales</taxon>
        <taxon>Quillajaceae</taxon>
        <taxon>Quillaja</taxon>
    </lineage>
</organism>
<dbReference type="GO" id="GO:2000022">
    <property type="term" value="P:regulation of jasmonic acid mediated signaling pathway"/>
    <property type="evidence" value="ECO:0007669"/>
    <property type="project" value="UniProtKB-UniRule"/>
</dbReference>
<dbReference type="InterPro" id="IPR018467">
    <property type="entry name" value="CCT_CS"/>
</dbReference>
<evidence type="ECO:0000256" key="2">
    <source>
        <dbReference type="RuleBase" id="RU369065"/>
    </source>
</evidence>
<dbReference type="InterPro" id="IPR010399">
    <property type="entry name" value="Tify_dom"/>
</dbReference>
<keyword evidence="2" id="KW-0539">Nucleus</keyword>
<dbReference type="GO" id="GO:0031347">
    <property type="term" value="P:regulation of defense response"/>
    <property type="evidence" value="ECO:0007669"/>
    <property type="project" value="UniProtKB-UniRule"/>
</dbReference>
<comment type="subcellular location">
    <subcellularLocation>
        <location evidence="2">Nucleus</location>
    </subcellularLocation>
</comment>
<proteinExistence type="inferred from homology"/>
<dbReference type="EMBL" id="JARAOO010000010">
    <property type="protein sequence ID" value="KAJ7954300.1"/>
    <property type="molecule type" value="Genomic_DNA"/>
</dbReference>
<dbReference type="PANTHER" id="PTHR33077:SF90">
    <property type="entry name" value="PROTEIN TIFY 7"/>
    <property type="match status" value="1"/>
</dbReference>
<dbReference type="PANTHER" id="PTHR33077">
    <property type="entry name" value="PROTEIN TIFY 4A-RELATED-RELATED"/>
    <property type="match status" value="1"/>
</dbReference>
<comment type="function">
    <text evidence="2">Repressor of jasmonate responses.</text>
</comment>
<sequence>MERDFMGLSLKESLAVVKEEIHNDGCKDSDVFGPCQQLSAGEYQNSFGAKMKLLGAVDSFVGNTEPGILKPSGPPAPLTIFYAGTVNVFHDISPEKAQAIMFLARNAPSVVPNTAHPKVQAPSSKLAGNDGVSVNQPINAVSCSGLSSPLSVSSHTGALSGSGSNCTDEFLAGKTTGVPMASVGKVEPPIIVNATTMLPSAIPQARKASLARFLEKRKERVMNAAPYNLNKKSKVCNTQESDGANFSAITTGNTVTLEQGE</sequence>
<reference evidence="4" key="1">
    <citation type="journal article" date="2023" name="Science">
        <title>Elucidation of the pathway for biosynthesis of saponin adjuvants from the soapbark tree.</title>
        <authorList>
            <person name="Reed J."/>
            <person name="Orme A."/>
            <person name="El-Demerdash A."/>
            <person name="Owen C."/>
            <person name="Martin L.B.B."/>
            <person name="Misra R.C."/>
            <person name="Kikuchi S."/>
            <person name="Rejzek M."/>
            <person name="Martin A.C."/>
            <person name="Harkess A."/>
            <person name="Leebens-Mack J."/>
            <person name="Louveau T."/>
            <person name="Stephenson M.J."/>
            <person name="Osbourn A."/>
        </authorList>
    </citation>
    <scope>NUCLEOTIDE SEQUENCE</scope>
    <source>
        <strain evidence="4">S10</strain>
    </source>
</reference>
<gene>
    <name evidence="4" type="ORF">O6P43_025895</name>
</gene>
<dbReference type="Pfam" id="PF06200">
    <property type="entry name" value="tify"/>
    <property type="match status" value="1"/>
</dbReference>
<dbReference type="GO" id="GO:0009611">
    <property type="term" value="P:response to wounding"/>
    <property type="evidence" value="ECO:0007669"/>
    <property type="project" value="UniProtKB-UniRule"/>
</dbReference>
<comment type="caution">
    <text evidence="4">The sequence shown here is derived from an EMBL/GenBank/DDBJ whole genome shotgun (WGS) entry which is preliminary data.</text>
</comment>
<evidence type="ECO:0000259" key="3">
    <source>
        <dbReference type="PROSITE" id="PS51320"/>
    </source>
</evidence>
<accession>A0AAD7PGS3</accession>
<keyword evidence="2" id="KW-1184">Jasmonic acid signaling pathway</keyword>
<comment type="similarity">
    <text evidence="1 2">Belongs to the TIFY/JAZ family.</text>
</comment>
<dbReference type="SMART" id="SM00979">
    <property type="entry name" value="TIFY"/>
    <property type="match status" value="1"/>
</dbReference>
<comment type="domain">
    <text evidence="2">The jas domain is required for interaction with COI1.</text>
</comment>
<evidence type="ECO:0000256" key="1">
    <source>
        <dbReference type="ARBA" id="ARBA00008614"/>
    </source>
</evidence>
<dbReference type="GO" id="GO:0005634">
    <property type="term" value="C:nucleus"/>
    <property type="evidence" value="ECO:0007669"/>
    <property type="project" value="UniProtKB-SubCell"/>
</dbReference>
<evidence type="ECO:0000313" key="4">
    <source>
        <dbReference type="EMBL" id="KAJ7954300.1"/>
    </source>
</evidence>
<keyword evidence="5" id="KW-1185">Reference proteome</keyword>